<evidence type="ECO:0000256" key="4">
    <source>
        <dbReference type="ARBA" id="ARBA00023163"/>
    </source>
</evidence>
<dbReference type="SUPFAM" id="SSF46955">
    <property type="entry name" value="Putative DNA-binding domain"/>
    <property type="match status" value="1"/>
</dbReference>
<dbReference type="SMART" id="SM00422">
    <property type="entry name" value="HTH_MERR"/>
    <property type="match status" value="1"/>
</dbReference>
<comment type="caution">
    <text evidence="6">The sequence shown here is derived from an EMBL/GenBank/DDBJ whole genome shotgun (WGS) entry which is preliminary data.</text>
</comment>
<accession>A0A424YH22</accession>
<dbReference type="AlphaFoldDB" id="A0A424YH22"/>
<dbReference type="Proteomes" id="UP000285138">
    <property type="component" value="Unassembled WGS sequence"/>
</dbReference>
<dbReference type="GO" id="GO:0003700">
    <property type="term" value="F:DNA-binding transcription factor activity"/>
    <property type="evidence" value="ECO:0007669"/>
    <property type="project" value="InterPro"/>
</dbReference>
<keyword evidence="3" id="KW-0238">DNA-binding</keyword>
<gene>
    <name evidence="6" type="ORF">D5R97_02525</name>
</gene>
<dbReference type="PANTHER" id="PTHR30204">
    <property type="entry name" value="REDOX-CYCLING DRUG-SENSING TRANSCRIPTIONAL ACTIVATOR SOXR"/>
    <property type="match status" value="1"/>
</dbReference>
<evidence type="ECO:0000256" key="1">
    <source>
        <dbReference type="ARBA" id="ARBA00022491"/>
    </source>
</evidence>
<dbReference type="InterPro" id="IPR009061">
    <property type="entry name" value="DNA-bd_dom_put_sf"/>
</dbReference>
<protein>
    <submittedName>
        <fullName evidence="6">MerR family transcriptional regulator</fullName>
    </submittedName>
</protein>
<dbReference type="Gene3D" id="1.10.1660.10">
    <property type="match status" value="1"/>
</dbReference>
<keyword evidence="2" id="KW-0805">Transcription regulation</keyword>
<dbReference type="PANTHER" id="PTHR30204:SF69">
    <property type="entry name" value="MERR-FAMILY TRANSCRIPTIONAL REGULATOR"/>
    <property type="match status" value="1"/>
</dbReference>
<feature type="domain" description="HTH merR-type" evidence="5">
    <location>
        <begin position="4"/>
        <end position="72"/>
    </location>
</feature>
<dbReference type="CDD" id="cd00592">
    <property type="entry name" value="HTH_MerR-like"/>
    <property type="match status" value="1"/>
</dbReference>
<evidence type="ECO:0000313" key="7">
    <source>
        <dbReference type="Proteomes" id="UP000285138"/>
    </source>
</evidence>
<keyword evidence="1" id="KW-0678">Repressor</keyword>
<dbReference type="InterPro" id="IPR000551">
    <property type="entry name" value="MerR-type_HTH_dom"/>
</dbReference>
<reference evidence="6 7" key="1">
    <citation type="submission" date="2018-08" db="EMBL/GenBank/DDBJ databases">
        <title>The metabolism and importance of syntrophic acetate oxidation coupled to methane or sulfide production in haloalkaline environments.</title>
        <authorList>
            <person name="Timmers P.H.A."/>
            <person name="Vavourakis C.D."/>
            <person name="Sorokin D.Y."/>
            <person name="Sinninghe Damste J.S."/>
            <person name="Muyzer G."/>
            <person name="Stams A.J.M."/>
            <person name="Plugge C.M."/>
        </authorList>
    </citation>
    <scope>NUCLEOTIDE SEQUENCE [LARGE SCALE GENOMIC DNA]</scope>
    <source>
        <strain evidence="6">MSAO_Bac1</strain>
    </source>
</reference>
<dbReference type="EMBL" id="QZAA01000069">
    <property type="protein sequence ID" value="RQD77390.1"/>
    <property type="molecule type" value="Genomic_DNA"/>
</dbReference>
<evidence type="ECO:0000259" key="5">
    <source>
        <dbReference type="PROSITE" id="PS50937"/>
    </source>
</evidence>
<dbReference type="PROSITE" id="PS50937">
    <property type="entry name" value="HTH_MERR_2"/>
    <property type="match status" value="1"/>
</dbReference>
<evidence type="ECO:0000256" key="2">
    <source>
        <dbReference type="ARBA" id="ARBA00023015"/>
    </source>
</evidence>
<keyword evidence="4" id="KW-0804">Transcription</keyword>
<proteinExistence type="predicted"/>
<dbReference type="InterPro" id="IPR047057">
    <property type="entry name" value="MerR_fam"/>
</dbReference>
<evidence type="ECO:0000256" key="3">
    <source>
        <dbReference type="ARBA" id="ARBA00023125"/>
    </source>
</evidence>
<organism evidence="6 7">
    <name type="scientific">Candidatus Syntrophonatronum acetioxidans</name>
    <dbReference type="NCBI Taxonomy" id="1795816"/>
    <lineage>
        <taxon>Bacteria</taxon>
        <taxon>Bacillati</taxon>
        <taxon>Bacillota</taxon>
        <taxon>Clostridia</taxon>
        <taxon>Eubacteriales</taxon>
        <taxon>Syntrophomonadaceae</taxon>
        <taxon>Candidatus Syntrophonatronum</taxon>
    </lineage>
</organism>
<sequence>MTENYRIGELAQKAKVTKRTIHYYISKGLLPPAKGAGVNSYYTDEHLYRTLLIKRFQDKYLPLEKIKEIITCLSLEEVKEKLEEEVPVGEPEEVKLQESLVTSYFKWSESEMDLWEEYGDYLEESTEYIRVELGLGVELHYPKRLEEERPGMLNSLVSYAKRIMEEE</sequence>
<dbReference type="GO" id="GO:0003677">
    <property type="term" value="F:DNA binding"/>
    <property type="evidence" value="ECO:0007669"/>
    <property type="project" value="UniProtKB-KW"/>
</dbReference>
<name>A0A424YH22_9FIRM</name>
<dbReference type="Pfam" id="PF13411">
    <property type="entry name" value="MerR_1"/>
    <property type="match status" value="1"/>
</dbReference>
<evidence type="ECO:0000313" key="6">
    <source>
        <dbReference type="EMBL" id="RQD77390.1"/>
    </source>
</evidence>